<comment type="caution">
    <text evidence="2">The sequence shown here is derived from an EMBL/GenBank/DDBJ whole genome shotgun (WGS) entry which is preliminary data.</text>
</comment>
<name>A0A1F5HMG1_9BACT</name>
<evidence type="ECO:0000313" key="3">
    <source>
        <dbReference type="Proteomes" id="UP000178369"/>
    </source>
</evidence>
<reference evidence="2 3" key="1">
    <citation type="journal article" date="2016" name="Nat. Commun.">
        <title>Thousands of microbial genomes shed light on interconnected biogeochemical processes in an aquifer system.</title>
        <authorList>
            <person name="Anantharaman K."/>
            <person name="Brown C.T."/>
            <person name="Hug L.A."/>
            <person name="Sharon I."/>
            <person name="Castelle C.J."/>
            <person name="Probst A.J."/>
            <person name="Thomas B.C."/>
            <person name="Singh A."/>
            <person name="Wilkins M.J."/>
            <person name="Karaoz U."/>
            <person name="Brodie E.L."/>
            <person name="Williams K.H."/>
            <person name="Hubbard S.S."/>
            <person name="Banfield J.F."/>
        </authorList>
    </citation>
    <scope>NUCLEOTIDE SEQUENCE [LARGE SCALE GENOMIC DNA]</scope>
</reference>
<feature type="region of interest" description="Disordered" evidence="1">
    <location>
        <begin position="691"/>
        <end position="731"/>
    </location>
</feature>
<evidence type="ECO:0000313" key="2">
    <source>
        <dbReference type="EMBL" id="OGE05311.1"/>
    </source>
</evidence>
<dbReference type="Proteomes" id="UP000178369">
    <property type="component" value="Unassembled WGS sequence"/>
</dbReference>
<sequence length="839" mass="91541">MGKIAAVLFSLIARPERSRRVNGQWSIVLLLTLLFSLLTLTLLARPAFADHASPVDNPAEPSPAPCTNAIGTYQLTDNYVTGENGDAPYKFTTPKDPPDRITGTPGQSVDINISTTFEVDFAKLQAVFGATNSNYLEGNFQDDPHQKENVLNLNSQDFNKYQGSAVKIAPKTLIDPQRVKYVEYIWQHPHLPEASAKYTDIENSNKDDPVTIYQMITELNFPNPPEPPPPGADEATIKQWQETWGKYWPKIPTNYSEFYKGYLEFRAFSGNTTFDWLKNGTSPNGFCPKPKVLRTPIEFVMPEFKRTVSLSGQLNQIVVPCAAQSFRHGSGPNPDDPDNCLRSYTQTAQAPGNVLSGFLQKCKEILTGASKTLIKKLRGATQTSFRILNPVKTASATTPAPTPTPVPCIKVLAEGKEGTAPFCAVPTYNSEDPPQLQIQPGECSNPNPNDPNNLNKGQNVRCTFTVTGQVSLNIPDDPTNSANNPISYWKQENPNWNDPCDDNGDGTYTCITTIRVFPVFRIPFLAEIWNNTLYSNEDDQQGVISPQKSGRPGIYSNFIPKAIYDVLFPKPGSEQAKKGLDACLQNGNGQECKDFLSIPGVKYCALSSFGMPDPYAVFEKCTATLIGKNLPGEVATGVLGAKSSVLGATSNDAKQRFIGATDCAKVFTRDISLKPRALQENTNIDKEGCNLKAAAQPGGPPGGGLPPGGTGPDCSGKYDVSNSPQGNFGDPNCDYSQNNLYQYLQTKAPAGSAVGAVDWWYYKIVACESSYKPNDWLTGDPTEDFHAPDPNGAWGLYQMGSTGLANSTYDFGNVEWRQQTNNAIGLLGQNGSGYWQCSY</sequence>
<proteinExistence type="predicted"/>
<accession>A0A1F5HMG1</accession>
<dbReference type="EMBL" id="MFBL01000012">
    <property type="protein sequence ID" value="OGE05311.1"/>
    <property type="molecule type" value="Genomic_DNA"/>
</dbReference>
<evidence type="ECO:0000256" key="1">
    <source>
        <dbReference type="SAM" id="MobiDB-lite"/>
    </source>
</evidence>
<protein>
    <submittedName>
        <fullName evidence="2">Uncharacterized protein</fullName>
    </submittedName>
</protein>
<dbReference type="AlphaFoldDB" id="A0A1F5HMG1"/>
<organism evidence="2 3">
    <name type="scientific">Candidatus Curtissbacteria bacterium RIFCSPHIGHO2_12_FULL_41_17</name>
    <dbReference type="NCBI Taxonomy" id="1797722"/>
    <lineage>
        <taxon>Bacteria</taxon>
        <taxon>Candidatus Curtissiibacteriota</taxon>
    </lineage>
</organism>
<gene>
    <name evidence="2" type="ORF">A3F45_03450</name>
</gene>